<dbReference type="InterPro" id="IPR006222">
    <property type="entry name" value="GCVT_N"/>
</dbReference>
<dbReference type="PIRSF" id="PIRSF006487">
    <property type="entry name" value="GcvT"/>
    <property type="match status" value="1"/>
</dbReference>
<gene>
    <name evidence="9" type="primary">gcvT</name>
    <name evidence="9" type="ORF">ACFSDE_19455</name>
</gene>
<dbReference type="NCBIfam" id="TIGR00528">
    <property type="entry name" value="gcvT"/>
    <property type="match status" value="1"/>
</dbReference>
<accession>A0ABW4TQP3</accession>
<proteinExistence type="inferred from homology"/>
<comment type="catalytic activity">
    <reaction evidence="6">
        <text>N(6)-[(R)-S(8)-aminomethyldihydrolipoyl]-L-lysyl-[protein] + (6S)-5,6,7,8-tetrahydrofolate = N(6)-[(R)-dihydrolipoyl]-L-lysyl-[protein] + (6R)-5,10-methylene-5,6,7,8-tetrahydrofolate + NH4(+)</text>
        <dbReference type="Rhea" id="RHEA:16945"/>
        <dbReference type="Rhea" id="RHEA-COMP:10475"/>
        <dbReference type="Rhea" id="RHEA-COMP:10492"/>
        <dbReference type="ChEBI" id="CHEBI:15636"/>
        <dbReference type="ChEBI" id="CHEBI:28938"/>
        <dbReference type="ChEBI" id="CHEBI:57453"/>
        <dbReference type="ChEBI" id="CHEBI:83100"/>
        <dbReference type="ChEBI" id="CHEBI:83143"/>
        <dbReference type="EC" id="2.1.2.10"/>
    </reaction>
</comment>
<evidence type="ECO:0000256" key="5">
    <source>
        <dbReference type="ARBA" id="ARBA00031395"/>
    </source>
</evidence>
<feature type="domain" description="GCVT N-terminal" evidence="7">
    <location>
        <begin position="10"/>
        <end position="268"/>
    </location>
</feature>
<dbReference type="SUPFAM" id="SSF101790">
    <property type="entry name" value="Aminomethyltransferase beta-barrel domain"/>
    <property type="match status" value="1"/>
</dbReference>
<dbReference type="Gene3D" id="3.30.1360.120">
    <property type="entry name" value="Probable tRNA modification gtpase trme, domain 1"/>
    <property type="match status" value="1"/>
</dbReference>
<evidence type="ECO:0000313" key="9">
    <source>
        <dbReference type="EMBL" id="MFD1948990.1"/>
    </source>
</evidence>
<comment type="caution">
    <text evidence="9">The sequence shown here is derived from an EMBL/GenBank/DDBJ whole genome shotgun (WGS) entry which is preliminary data.</text>
</comment>
<dbReference type="EC" id="2.1.2.10" evidence="2"/>
<dbReference type="Proteomes" id="UP001597351">
    <property type="component" value="Unassembled WGS sequence"/>
</dbReference>
<keyword evidence="4 9" id="KW-0808">Transferase</keyword>
<dbReference type="InterPro" id="IPR027266">
    <property type="entry name" value="TrmE/GcvT-like"/>
</dbReference>
<protein>
    <recommendedName>
        <fullName evidence="2">aminomethyltransferase</fullName>
        <ecNumber evidence="2">2.1.2.10</ecNumber>
    </recommendedName>
    <alternativeName>
        <fullName evidence="5">Glycine cleavage system T protein</fullName>
    </alternativeName>
</protein>
<dbReference type="InterPro" id="IPR006223">
    <property type="entry name" value="GcvT"/>
</dbReference>
<dbReference type="InterPro" id="IPR028896">
    <property type="entry name" value="GcvT/YgfZ/DmdA"/>
</dbReference>
<evidence type="ECO:0000256" key="3">
    <source>
        <dbReference type="ARBA" id="ARBA00022576"/>
    </source>
</evidence>
<dbReference type="PANTHER" id="PTHR43757">
    <property type="entry name" value="AMINOMETHYLTRANSFERASE"/>
    <property type="match status" value="1"/>
</dbReference>
<evidence type="ECO:0000256" key="1">
    <source>
        <dbReference type="ARBA" id="ARBA00008609"/>
    </source>
</evidence>
<dbReference type="Pfam" id="PF08669">
    <property type="entry name" value="GCV_T_C"/>
    <property type="match status" value="1"/>
</dbReference>
<evidence type="ECO:0000259" key="8">
    <source>
        <dbReference type="Pfam" id="PF08669"/>
    </source>
</evidence>
<evidence type="ECO:0000256" key="6">
    <source>
        <dbReference type="ARBA" id="ARBA00047665"/>
    </source>
</evidence>
<keyword evidence="10" id="KW-1185">Reference proteome</keyword>
<dbReference type="InterPro" id="IPR029043">
    <property type="entry name" value="GcvT/YgfZ_C"/>
</dbReference>
<dbReference type="PANTHER" id="PTHR43757:SF2">
    <property type="entry name" value="AMINOMETHYLTRANSFERASE, MITOCHONDRIAL"/>
    <property type="match status" value="1"/>
</dbReference>
<comment type="similarity">
    <text evidence="1">Belongs to the GcvT family.</text>
</comment>
<dbReference type="EMBL" id="JBHUGD010000004">
    <property type="protein sequence ID" value="MFD1948990.1"/>
    <property type="molecule type" value="Genomic_DNA"/>
</dbReference>
<dbReference type="SUPFAM" id="SSF103025">
    <property type="entry name" value="Folate-binding domain"/>
    <property type="match status" value="1"/>
</dbReference>
<keyword evidence="3" id="KW-0032">Aminotransferase</keyword>
<evidence type="ECO:0000256" key="2">
    <source>
        <dbReference type="ARBA" id="ARBA00012616"/>
    </source>
</evidence>
<dbReference type="Pfam" id="PF01571">
    <property type="entry name" value="GCV_T"/>
    <property type="match status" value="1"/>
</dbReference>
<name>A0ABW4TQP3_9ACTN</name>
<feature type="domain" description="Aminomethyltransferase C-terminal" evidence="8">
    <location>
        <begin position="288"/>
        <end position="365"/>
    </location>
</feature>
<dbReference type="RefSeq" id="WP_343921306.1">
    <property type="nucleotide sequence ID" value="NZ_BAAAJT010000003.1"/>
</dbReference>
<evidence type="ECO:0000313" key="10">
    <source>
        <dbReference type="Proteomes" id="UP001597351"/>
    </source>
</evidence>
<dbReference type="InterPro" id="IPR013977">
    <property type="entry name" value="GcvT_C"/>
</dbReference>
<reference evidence="10" key="1">
    <citation type="journal article" date="2019" name="Int. J. Syst. Evol. Microbiol.">
        <title>The Global Catalogue of Microorganisms (GCM) 10K type strain sequencing project: providing services to taxonomists for standard genome sequencing and annotation.</title>
        <authorList>
            <consortium name="The Broad Institute Genomics Platform"/>
            <consortium name="The Broad Institute Genome Sequencing Center for Infectious Disease"/>
            <person name="Wu L."/>
            <person name="Ma J."/>
        </authorList>
    </citation>
    <scope>NUCLEOTIDE SEQUENCE [LARGE SCALE GENOMIC DNA]</scope>
    <source>
        <strain evidence="10">CGMCC 1.12477</strain>
    </source>
</reference>
<dbReference type="NCBIfam" id="NF001567">
    <property type="entry name" value="PRK00389.1"/>
    <property type="match status" value="1"/>
</dbReference>
<organism evidence="9 10">
    <name type="scientific">Nocardioides aestuarii</name>
    <dbReference type="NCBI Taxonomy" id="252231"/>
    <lineage>
        <taxon>Bacteria</taxon>
        <taxon>Bacillati</taxon>
        <taxon>Actinomycetota</taxon>
        <taxon>Actinomycetes</taxon>
        <taxon>Propionibacteriales</taxon>
        <taxon>Nocardioidaceae</taxon>
        <taxon>Nocardioides</taxon>
    </lineage>
</organism>
<sequence length="371" mass="39613">MSDAPKTSPLHDRHVALGAKLAEFGGWSMPLEYPGGTVGEHTAVRTTVGVFDVSHLGKVLVTGPGAADFVNATMSNDLAKISPGQAQYTLCLDDATGGVVDDLIAYWQDDEHVLLVPNAANSAEVVRRLRAEAPEGVEVIDHHDDYAVLAVQGSRSDEVLDAVGLPTGHDYMSFVEAALDEDSDVAVVVCRTGYTGERGYELIVANDAAGTLWDRILEAGAAHDIKPCGLGARDTLRTEMGYPLHGQDITLDVTPNQARLGWAVGWKKERFWGDAAVRAEKEEGPKRLLRGLVATGRGIPRPGMTVSLAADVPLCEVTSGTFSPTLRKGIGLALVPTMVDPDAEVGVDVRGRREVFQLVKPPFVDTSVRES</sequence>
<evidence type="ECO:0000259" key="7">
    <source>
        <dbReference type="Pfam" id="PF01571"/>
    </source>
</evidence>
<evidence type="ECO:0000256" key="4">
    <source>
        <dbReference type="ARBA" id="ARBA00022679"/>
    </source>
</evidence>
<dbReference type="GO" id="GO:0004047">
    <property type="term" value="F:aminomethyltransferase activity"/>
    <property type="evidence" value="ECO:0007669"/>
    <property type="project" value="UniProtKB-EC"/>
</dbReference>